<reference evidence="1" key="1">
    <citation type="submission" date="2019-04" db="EMBL/GenBank/DDBJ databases">
        <title>Genome assembly of Zosterops borbonicus 15179.</title>
        <authorList>
            <person name="Leroy T."/>
            <person name="Anselmetti Y."/>
            <person name="Tilak M.-K."/>
            <person name="Nabholz B."/>
        </authorList>
    </citation>
    <scope>NUCLEOTIDE SEQUENCE</scope>
    <source>
        <strain evidence="1">HGM_15179</strain>
        <tissue evidence="1">Muscle</tissue>
    </source>
</reference>
<name>A0A8K1LPG3_9PASS</name>
<feature type="non-terminal residue" evidence="1">
    <location>
        <position position="63"/>
    </location>
</feature>
<evidence type="ECO:0000313" key="1">
    <source>
        <dbReference type="EMBL" id="TRZ21121.1"/>
    </source>
</evidence>
<accession>A0A8K1LPG3</accession>
<feature type="non-terminal residue" evidence="1">
    <location>
        <position position="1"/>
    </location>
</feature>
<dbReference type="Proteomes" id="UP000796761">
    <property type="component" value="Unassembled WGS sequence"/>
</dbReference>
<dbReference type="EMBL" id="SWJQ01000132">
    <property type="protein sequence ID" value="TRZ21121.1"/>
    <property type="molecule type" value="Genomic_DNA"/>
</dbReference>
<keyword evidence="2" id="KW-1185">Reference proteome</keyword>
<sequence length="63" mass="6770">ASSCCNHSLRQQYKAASLKTRLFSVAEENVKFKVPPASKGFNKALNILSEQGYLPGAGLNKGT</sequence>
<comment type="caution">
    <text evidence="1">The sequence shown here is derived from an EMBL/GenBank/DDBJ whole genome shotgun (WGS) entry which is preliminary data.</text>
</comment>
<protein>
    <submittedName>
        <fullName evidence="1">Uncharacterized protein</fullName>
    </submittedName>
</protein>
<evidence type="ECO:0000313" key="2">
    <source>
        <dbReference type="Proteomes" id="UP000796761"/>
    </source>
</evidence>
<dbReference type="AlphaFoldDB" id="A0A8K1LPG3"/>
<proteinExistence type="predicted"/>
<organism evidence="1 2">
    <name type="scientific">Zosterops borbonicus</name>
    <dbReference type="NCBI Taxonomy" id="364589"/>
    <lineage>
        <taxon>Eukaryota</taxon>
        <taxon>Metazoa</taxon>
        <taxon>Chordata</taxon>
        <taxon>Craniata</taxon>
        <taxon>Vertebrata</taxon>
        <taxon>Euteleostomi</taxon>
        <taxon>Archelosauria</taxon>
        <taxon>Archosauria</taxon>
        <taxon>Dinosauria</taxon>
        <taxon>Saurischia</taxon>
        <taxon>Theropoda</taxon>
        <taxon>Coelurosauria</taxon>
        <taxon>Aves</taxon>
        <taxon>Neognathae</taxon>
        <taxon>Neoaves</taxon>
        <taxon>Telluraves</taxon>
        <taxon>Australaves</taxon>
        <taxon>Passeriformes</taxon>
        <taxon>Sylvioidea</taxon>
        <taxon>Zosteropidae</taxon>
        <taxon>Zosterops</taxon>
    </lineage>
</organism>
<gene>
    <name evidence="1" type="ORF">HGM15179_005982</name>
</gene>